<organism evidence="6 7">
    <name type="scientific">Neoroseomonas lacus</name>
    <dbReference type="NCBI Taxonomy" id="287609"/>
    <lineage>
        <taxon>Bacteria</taxon>
        <taxon>Pseudomonadati</taxon>
        <taxon>Pseudomonadota</taxon>
        <taxon>Alphaproteobacteria</taxon>
        <taxon>Acetobacterales</taxon>
        <taxon>Acetobacteraceae</taxon>
        <taxon>Neoroseomonas</taxon>
    </lineage>
</organism>
<dbReference type="SUPFAM" id="SSF51120">
    <property type="entry name" value="beta-Roll"/>
    <property type="match status" value="1"/>
</dbReference>
<evidence type="ECO:0000313" key="7">
    <source>
        <dbReference type="Proteomes" id="UP000661507"/>
    </source>
</evidence>
<dbReference type="PROSITE" id="PS51762">
    <property type="entry name" value="GH16_2"/>
    <property type="match status" value="1"/>
</dbReference>
<evidence type="ECO:0000313" key="6">
    <source>
        <dbReference type="EMBL" id="GGI98202.1"/>
    </source>
</evidence>
<proteinExistence type="inferred from homology"/>
<dbReference type="Pfam" id="PF13448">
    <property type="entry name" value="DUF4114"/>
    <property type="match status" value="1"/>
</dbReference>
<comment type="caution">
    <text evidence="6">The sequence shown here is derived from an EMBL/GenBank/DDBJ whole genome shotgun (WGS) entry which is preliminary data.</text>
</comment>
<evidence type="ECO:0000256" key="2">
    <source>
        <dbReference type="ARBA" id="ARBA00006865"/>
    </source>
</evidence>
<gene>
    <name evidence="6" type="ORF">GCM10011320_01230</name>
</gene>
<evidence type="ECO:0000259" key="5">
    <source>
        <dbReference type="PROSITE" id="PS51762"/>
    </source>
</evidence>
<dbReference type="PANTHER" id="PTHR38340:SF1">
    <property type="entry name" value="S-LAYER PROTEIN"/>
    <property type="match status" value="1"/>
</dbReference>
<dbReference type="Pfam" id="PF00353">
    <property type="entry name" value="HemolysinCabind"/>
    <property type="match status" value="1"/>
</dbReference>
<keyword evidence="7" id="KW-1185">Reference proteome</keyword>
<evidence type="ECO:0000256" key="4">
    <source>
        <dbReference type="SAM" id="MobiDB-lite"/>
    </source>
</evidence>
<dbReference type="Pfam" id="PF00722">
    <property type="entry name" value="Glyco_hydro_16"/>
    <property type="match status" value="1"/>
</dbReference>
<dbReference type="GO" id="GO:0005576">
    <property type="term" value="C:extracellular region"/>
    <property type="evidence" value="ECO:0007669"/>
    <property type="project" value="UniProtKB-SubCell"/>
</dbReference>
<dbReference type="InterPro" id="IPR000757">
    <property type="entry name" value="Beta-glucanase-like"/>
</dbReference>
<dbReference type="EMBL" id="BMKW01000001">
    <property type="protein sequence ID" value="GGI98202.1"/>
    <property type="molecule type" value="Genomic_DNA"/>
</dbReference>
<dbReference type="CDD" id="cd00413">
    <property type="entry name" value="Glyco_hydrolase_16"/>
    <property type="match status" value="1"/>
</dbReference>
<dbReference type="PRINTS" id="PR00313">
    <property type="entry name" value="CABNDNGRPT"/>
</dbReference>
<dbReference type="GO" id="GO:0005509">
    <property type="term" value="F:calcium ion binding"/>
    <property type="evidence" value="ECO:0007669"/>
    <property type="project" value="InterPro"/>
</dbReference>
<dbReference type="GO" id="GO:0005975">
    <property type="term" value="P:carbohydrate metabolic process"/>
    <property type="evidence" value="ECO:0007669"/>
    <property type="project" value="InterPro"/>
</dbReference>
<comment type="similarity">
    <text evidence="2">Belongs to the glycosyl hydrolase 16 family.</text>
</comment>
<dbReference type="InterPro" id="IPR001343">
    <property type="entry name" value="Hemolysn_Ca-bd"/>
</dbReference>
<protein>
    <recommendedName>
        <fullName evidence="5">GH16 domain-containing protein</fullName>
    </recommendedName>
</protein>
<accession>A0A917NFX6</accession>
<feature type="domain" description="GH16" evidence="5">
    <location>
        <begin position="1"/>
        <end position="264"/>
    </location>
</feature>
<name>A0A917NFX6_9PROT</name>
<evidence type="ECO:0000256" key="1">
    <source>
        <dbReference type="ARBA" id="ARBA00004613"/>
    </source>
</evidence>
<dbReference type="Gene3D" id="2.60.120.200">
    <property type="match status" value="1"/>
</dbReference>
<dbReference type="GO" id="GO:0004553">
    <property type="term" value="F:hydrolase activity, hydrolyzing O-glycosyl compounds"/>
    <property type="evidence" value="ECO:0007669"/>
    <property type="project" value="InterPro"/>
</dbReference>
<dbReference type="SUPFAM" id="SSF49899">
    <property type="entry name" value="Concanavalin A-like lectins/glucanases"/>
    <property type="match status" value="1"/>
</dbReference>
<feature type="region of interest" description="Disordered" evidence="4">
    <location>
        <begin position="211"/>
        <end position="230"/>
    </location>
</feature>
<dbReference type="AlphaFoldDB" id="A0A917NFX6"/>
<evidence type="ECO:0000256" key="3">
    <source>
        <dbReference type="ARBA" id="ARBA00022525"/>
    </source>
</evidence>
<dbReference type="InterPro" id="IPR025193">
    <property type="entry name" value="DUF4114"/>
</dbReference>
<dbReference type="InterPro" id="IPR011049">
    <property type="entry name" value="Serralysin-like_metalloprot_C"/>
</dbReference>
<sequence length="629" mass="65563">MTSPLPASAILFQDDFSGTQVSNVYWDFNQWIEGPNNPSYLGQTQMRQVLPAAENGMARIRLDTFNPPPGGPDSYYGSEAITKQAWDVSAGGLGFEGKFRFEGSQGGMIAGFFTYEQFPSGAVREPHDEIDFEIITTQMQKISTNVFQHQATGTPHSYAVDGGLGVDHIYRFEWLPSVVRWFVDGSLIREEVEHVPTRPQQIHLNMWGAPQAGGPDGGPWGPNPGDPGGPNITDPTLLIAPNAAQSKSYFFDVDYVKVERLTTQLGNSAHNNLVAGAAGEALDGAAGDDTLRGGIGNDVVAGGEGNDTMSGGAGNDALYGGTGANLISGGAGADRIHVGQGADRVRDTLADLNGDTVVAFGANDMVDIQGTLAGRGDLGVTRGSGGVGPTMLSLGGSNFQTDVDFPSGNFMMVARGSGADAHTMLTFQNFLPTLSEGATVDATLVNGIANEPFLTGDATVGFTAELKSAASAYANTLGAYRIATNGTISDVRILYDNTLNVVPGARTVDLGTPADGERVAFFLIQNGFNSFGALPDDLSFVTPGTGAPSDTDIGIPPQLQSATLGAISATILHSLSALNPADAMQVLSGTSAGGHELLIGFEDLPNGTGDNDFQDVVIGIRATTDDFLL</sequence>
<dbReference type="Proteomes" id="UP000661507">
    <property type="component" value="Unassembled WGS sequence"/>
</dbReference>
<dbReference type="InterPro" id="IPR050557">
    <property type="entry name" value="RTX_toxin/Mannuronan_C5-epim"/>
</dbReference>
<dbReference type="PANTHER" id="PTHR38340">
    <property type="entry name" value="S-LAYER PROTEIN"/>
    <property type="match status" value="1"/>
</dbReference>
<reference evidence="6" key="1">
    <citation type="journal article" date="2014" name="Int. J. Syst. Evol. Microbiol.">
        <title>Complete genome sequence of Corynebacterium casei LMG S-19264T (=DSM 44701T), isolated from a smear-ripened cheese.</title>
        <authorList>
            <consortium name="US DOE Joint Genome Institute (JGI-PGF)"/>
            <person name="Walter F."/>
            <person name="Albersmeier A."/>
            <person name="Kalinowski J."/>
            <person name="Ruckert C."/>
        </authorList>
    </citation>
    <scope>NUCLEOTIDE SEQUENCE</scope>
    <source>
        <strain evidence="6">CGMCC 1.3617</strain>
    </source>
</reference>
<reference evidence="6" key="2">
    <citation type="submission" date="2020-09" db="EMBL/GenBank/DDBJ databases">
        <authorList>
            <person name="Sun Q."/>
            <person name="Zhou Y."/>
        </authorList>
    </citation>
    <scope>NUCLEOTIDE SEQUENCE</scope>
    <source>
        <strain evidence="6">CGMCC 1.3617</strain>
    </source>
</reference>
<comment type="subcellular location">
    <subcellularLocation>
        <location evidence="1">Secreted</location>
    </subcellularLocation>
</comment>
<dbReference type="InterPro" id="IPR013320">
    <property type="entry name" value="ConA-like_dom_sf"/>
</dbReference>
<keyword evidence="3" id="KW-0964">Secreted</keyword>
<dbReference type="Gene3D" id="2.150.10.10">
    <property type="entry name" value="Serralysin-like metalloprotease, C-terminal"/>
    <property type="match status" value="1"/>
</dbReference>
<dbReference type="RefSeq" id="WP_188964972.1">
    <property type="nucleotide sequence ID" value="NZ_BMKW01000001.1"/>
</dbReference>